<dbReference type="AlphaFoldDB" id="A0A4Y2KS62"/>
<organism evidence="1 2">
    <name type="scientific">Araneus ventricosus</name>
    <name type="common">Orbweaver spider</name>
    <name type="synonym">Epeira ventricosa</name>
    <dbReference type="NCBI Taxonomy" id="182803"/>
    <lineage>
        <taxon>Eukaryota</taxon>
        <taxon>Metazoa</taxon>
        <taxon>Ecdysozoa</taxon>
        <taxon>Arthropoda</taxon>
        <taxon>Chelicerata</taxon>
        <taxon>Arachnida</taxon>
        <taxon>Araneae</taxon>
        <taxon>Araneomorphae</taxon>
        <taxon>Entelegynae</taxon>
        <taxon>Araneoidea</taxon>
        <taxon>Araneidae</taxon>
        <taxon>Araneus</taxon>
    </lineage>
</organism>
<proteinExistence type="predicted"/>
<protein>
    <submittedName>
        <fullName evidence="1">Uncharacterized protein</fullName>
    </submittedName>
</protein>
<keyword evidence="2" id="KW-1185">Reference proteome</keyword>
<gene>
    <name evidence="1" type="ORF">AVEN_74061_1</name>
</gene>
<sequence>MGAKKPGLGQMAILQVNGRLNGDGCARSTVSVARTALMKDDKLASAKHKSRRKSKLTDRNIQQLKRMMAQNCSIHMLKKYNKYNKVFLNIGRIHNSNAYDCNYVI</sequence>
<dbReference type="EMBL" id="BGPR01004889">
    <property type="protein sequence ID" value="GBN04497.1"/>
    <property type="molecule type" value="Genomic_DNA"/>
</dbReference>
<evidence type="ECO:0000313" key="2">
    <source>
        <dbReference type="Proteomes" id="UP000499080"/>
    </source>
</evidence>
<reference evidence="1 2" key="1">
    <citation type="journal article" date="2019" name="Sci. Rep.">
        <title>Orb-weaving spider Araneus ventricosus genome elucidates the spidroin gene catalogue.</title>
        <authorList>
            <person name="Kono N."/>
            <person name="Nakamura H."/>
            <person name="Ohtoshi R."/>
            <person name="Moran D.A.P."/>
            <person name="Shinohara A."/>
            <person name="Yoshida Y."/>
            <person name="Fujiwara M."/>
            <person name="Mori M."/>
            <person name="Tomita M."/>
            <person name="Arakawa K."/>
        </authorList>
    </citation>
    <scope>NUCLEOTIDE SEQUENCE [LARGE SCALE GENOMIC DNA]</scope>
</reference>
<accession>A0A4Y2KS62</accession>
<evidence type="ECO:0000313" key="1">
    <source>
        <dbReference type="EMBL" id="GBN04497.1"/>
    </source>
</evidence>
<comment type="caution">
    <text evidence="1">The sequence shown here is derived from an EMBL/GenBank/DDBJ whole genome shotgun (WGS) entry which is preliminary data.</text>
</comment>
<dbReference type="Proteomes" id="UP000499080">
    <property type="component" value="Unassembled WGS sequence"/>
</dbReference>
<name>A0A4Y2KS62_ARAVE</name>